<accession>A0A914WNY7</accession>
<feature type="chain" id="PRO_5036903259" evidence="1">
    <location>
        <begin position="25"/>
        <end position="84"/>
    </location>
</feature>
<sequence>MTIPIKVTTVCCLLLVVWASASEGDVSFWPLGESDDFDKNDYDGGFEKPSGLEAGSALEMDKRDFLKISRILSDMPRERSKKLL</sequence>
<evidence type="ECO:0000313" key="2">
    <source>
        <dbReference type="Proteomes" id="UP000887566"/>
    </source>
</evidence>
<evidence type="ECO:0000256" key="1">
    <source>
        <dbReference type="SAM" id="SignalP"/>
    </source>
</evidence>
<dbReference type="Proteomes" id="UP000887566">
    <property type="component" value="Unplaced"/>
</dbReference>
<feature type="signal peptide" evidence="1">
    <location>
        <begin position="1"/>
        <end position="24"/>
    </location>
</feature>
<dbReference type="AlphaFoldDB" id="A0A914WNY7"/>
<name>A0A914WNY7_9BILA</name>
<evidence type="ECO:0000313" key="3">
    <source>
        <dbReference type="WBParaSite" id="PSAMB.scaffold4418size14701.g24238.t1"/>
    </source>
</evidence>
<keyword evidence="2" id="KW-1185">Reference proteome</keyword>
<reference evidence="3" key="1">
    <citation type="submission" date="2022-11" db="UniProtKB">
        <authorList>
            <consortium name="WormBaseParasite"/>
        </authorList>
    </citation>
    <scope>IDENTIFICATION</scope>
</reference>
<dbReference type="WBParaSite" id="PSAMB.scaffold4418size14701.g24238.t1">
    <property type="protein sequence ID" value="PSAMB.scaffold4418size14701.g24238.t1"/>
    <property type="gene ID" value="PSAMB.scaffold4418size14701.g24238"/>
</dbReference>
<keyword evidence="1" id="KW-0732">Signal</keyword>
<proteinExistence type="predicted"/>
<protein>
    <submittedName>
        <fullName evidence="3">Uncharacterized protein</fullName>
    </submittedName>
</protein>
<organism evidence="2 3">
    <name type="scientific">Plectus sambesii</name>
    <dbReference type="NCBI Taxonomy" id="2011161"/>
    <lineage>
        <taxon>Eukaryota</taxon>
        <taxon>Metazoa</taxon>
        <taxon>Ecdysozoa</taxon>
        <taxon>Nematoda</taxon>
        <taxon>Chromadorea</taxon>
        <taxon>Plectida</taxon>
        <taxon>Plectina</taxon>
        <taxon>Plectoidea</taxon>
        <taxon>Plectidae</taxon>
        <taxon>Plectus</taxon>
    </lineage>
</organism>